<dbReference type="EMBL" id="KZ857510">
    <property type="protein sequence ID" value="RDX41513.1"/>
    <property type="molecule type" value="Genomic_DNA"/>
</dbReference>
<dbReference type="NCBIfam" id="TIGR01428">
    <property type="entry name" value="HAD_type_II"/>
    <property type="match status" value="1"/>
</dbReference>
<dbReference type="PRINTS" id="PR00413">
    <property type="entry name" value="HADHALOGNASE"/>
</dbReference>
<dbReference type="AlphaFoldDB" id="A0A371CMJ5"/>
<comment type="similarity">
    <text evidence="1">Belongs to the HAD-like hydrolase superfamily. S-2-haloalkanoic acid dehalogenase family.</text>
</comment>
<dbReference type="InterPro" id="IPR023198">
    <property type="entry name" value="PGP-like_dom2"/>
</dbReference>
<dbReference type="PANTHER" id="PTHR43316:SF3">
    <property type="entry name" value="HALOACID DEHALOGENASE, TYPE II (AFU_ORTHOLOGUE AFUA_2G07750)-RELATED"/>
    <property type="match status" value="1"/>
</dbReference>
<dbReference type="OrthoDB" id="2363873at2759"/>
<gene>
    <name evidence="3" type="ORF">OH76DRAFT_1449647</name>
</gene>
<evidence type="ECO:0000256" key="1">
    <source>
        <dbReference type="ARBA" id="ARBA00008106"/>
    </source>
</evidence>
<dbReference type="Pfam" id="PF00702">
    <property type="entry name" value="Hydrolase"/>
    <property type="match status" value="1"/>
</dbReference>
<evidence type="ECO:0000313" key="4">
    <source>
        <dbReference type="Proteomes" id="UP000256964"/>
    </source>
</evidence>
<dbReference type="SFLD" id="SFLDG01129">
    <property type="entry name" value="C1.5:_HAD__Beta-PGM__Phosphata"/>
    <property type="match status" value="1"/>
</dbReference>
<dbReference type="GO" id="GO:0019120">
    <property type="term" value="F:hydrolase activity, acting on acid halide bonds, in C-halide compounds"/>
    <property type="evidence" value="ECO:0007669"/>
    <property type="project" value="InterPro"/>
</dbReference>
<dbReference type="PANTHER" id="PTHR43316">
    <property type="entry name" value="HYDROLASE, HALOACID DELAHOGENASE-RELATED"/>
    <property type="match status" value="1"/>
</dbReference>
<dbReference type="Gene3D" id="3.40.50.1000">
    <property type="entry name" value="HAD superfamily/HAD-like"/>
    <property type="match status" value="1"/>
</dbReference>
<dbReference type="InterPro" id="IPR006328">
    <property type="entry name" value="2-HAD"/>
</dbReference>
<reference evidence="3 4" key="1">
    <citation type="journal article" date="2018" name="Biotechnol. Biofuels">
        <title>Integrative visual omics of the white-rot fungus Polyporus brumalis exposes the biotechnological potential of its oxidative enzymes for delignifying raw plant biomass.</title>
        <authorList>
            <person name="Miyauchi S."/>
            <person name="Rancon A."/>
            <person name="Drula E."/>
            <person name="Hage H."/>
            <person name="Chaduli D."/>
            <person name="Favel A."/>
            <person name="Grisel S."/>
            <person name="Henrissat B."/>
            <person name="Herpoel-Gimbert I."/>
            <person name="Ruiz-Duenas F.J."/>
            <person name="Chevret D."/>
            <person name="Hainaut M."/>
            <person name="Lin J."/>
            <person name="Wang M."/>
            <person name="Pangilinan J."/>
            <person name="Lipzen A."/>
            <person name="Lesage-Meessen L."/>
            <person name="Navarro D."/>
            <person name="Riley R."/>
            <person name="Grigoriev I.V."/>
            <person name="Zhou S."/>
            <person name="Raouche S."/>
            <person name="Rosso M.N."/>
        </authorList>
    </citation>
    <scope>NUCLEOTIDE SEQUENCE [LARGE SCALE GENOMIC DNA]</scope>
    <source>
        <strain evidence="3 4">BRFM 1820</strain>
    </source>
</reference>
<dbReference type="InterPro" id="IPR006439">
    <property type="entry name" value="HAD-SF_hydro_IA"/>
</dbReference>
<keyword evidence="2" id="KW-0378">Hydrolase</keyword>
<dbReference type="GO" id="GO:0016791">
    <property type="term" value="F:phosphatase activity"/>
    <property type="evidence" value="ECO:0007669"/>
    <property type="project" value="UniProtKB-ARBA"/>
</dbReference>
<sequence>MSHQASPLAGVEVYIFDVFGTVVDWYGNITKALAAAAPEGINEDWHTFTTEWRTGYFKHARRIAAGGEGTTNMDKAHRQILDAMLESPRWSKLGSAWDSDHREVLVKAWHKANGWPDSSKGIYGLKKKAIVAALSNGNIRFLVDLAKHSDLPFDVIFSVDLFGTCKPNEKVYQGALHHLDIAPEKCAMVACHLWDLRAAAQQGMKTVYVPRDTDDEEDRNNVKSKAEGGEVDVVVSSLEELAEIA</sequence>
<dbReference type="SFLD" id="SFLDS00003">
    <property type="entry name" value="Haloacid_Dehalogenase"/>
    <property type="match status" value="1"/>
</dbReference>
<dbReference type="InterPro" id="IPR036412">
    <property type="entry name" value="HAD-like_sf"/>
</dbReference>
<evidence type="ECO:0000256" key="2">
    <source>
        <dbReference type="ARBA" id="ARBA00022801"/>
    </source>
</evidence>
<proteinExistence type="inferred from homology"/>
<dbReference type="Proteomes" id="UP000256964">
    <property type="component" value="Unassembled WGS sequence"/>
</dbReference>
<protein>
    <submittedName>
        <fullName evidence="3">Haloacid dehalogenase</fullName>
    </submittedName>
</protein>
<dbReference type="InterPro" id="IPR051540">
    <property type="entry name" value="S-2-haloacid_dehalogenase"/>
</dbReference>
<dbReference type="Gene3D" id="1.10.150.240">
    <property type="entry name" value="Putative phosphatase, domain 2"/>
    <property type="match status" value="1"/>
</dbReference>
<dbReference type="SUPFAM" id="SSF56784">
    <property type="entry name" value="HAD-like"/>
    <property type="match status" value="1"/>
</dbReference>
<dbReference type="STRING" id="139420.A0A371CMJ5"/>
<dbReference type="NCBIfam" id="TIGR01493">
    <property type="entry name" value="HAD-SF-IA-v2"/>
    <property type="match status" value="1"/>
</dbReference>
<dbReference type="InterPro" id="IPR023214">
    <property type="entry name" value="HAD_sf"/>
</dbReference>
<organism evidence="3 4">
    <name type="scientific">Lentinus brumalis</name>
    <dbReference type="NCBI Taxonomy" id="2498619"/>
    <lineage>
        <taxon>Eukaryota</taxon>
        <taxon>Fungi</taxon>
        <taxon>Dikarya</taxon>
        <taxon>Basidiomycota</taxon>
        <taxon>Agaricomycotina</taxon>
        <taxon>Agaricomycetes</taxon>
        <taxon>Polyporales</taxon>
        <taxon>Polyporaceae</taxon>
        <taxon>Lentinus</taxon>
    </lineage>
</organism>
<accession>A0A371CMJ5</accession>
<name>A0A371CMJ5_9APHY</name>
<keyword evidence="4" id="KW-1185">Reference proteome</keyword>
<evidence type="ECO:0000313" key="3">
    <source>
        <dbReference type="EMBL" id="RDX41513.1"/>
    </source>
</evidence>